<evidence type="ECO:0000313" key="5">
    <source>
        <dbReference type="Proteomes" id="UP000543598"/>
    </source>
</evidence>
<accession>A0A7Y2Q1F8</accession>
<dbReference type="InterPro" id="IPR049945">
    <property type="entry name" value="AAA_22"/>
</dbReference>
<evidence type="ECO:0000313" key="4">
    <source>
        <dbReference type="EMBL" id="NNH04287.1"/>
    </source>
</evidence>
<evidence type="ECO:0000259" key="3">
    <source>
        <dbReference type="Pfam" id="PF25872"/>
    </source>
</evidence>
<dbReference type="SUPFAM" id="SSF48452">
    <property type="entry name" value="TPR-like"/>
    <property type="match status" value="1"/>
</dbReference>
<dbReference type="PANTHER" id="PTHR47691:SF3">
    <property type="entry name" value="HTH-TYPE TRANSCRIPTIONAL REGULATOR RV0890C-RELATED"/>
    <property type="match status" value="1"/>
</dbReference>
<dbReference type="AlphaFoldDB" id="A0A7Y2Q1F8"/>
<dbReference type="InterPro" id="IPR011990">
    <property type="entry name" value="TPR-like_helical_dom_sf"/>
</dbReference>
<dbReference type="Proteomes" id="UP000543598">
    <property type="component" value="Unassembled WGS sequence"/>
</dbReference>
<sequence>MAALPRAIRTPDQRIRVFVSSTLKELEPERRAARAAIEALRLAPVMFELGARPHPPRDLYRSYLAQSDVFVGIYGERYGWVAPGEAVSGLEDEYLLSAGLPRLIYLKEPAPARDDRLADLLDRIRDDDGASYKTFADSAELARLIEGDLATLLAERFDAARSAAPQDADAPLQEIPAPYTALVGRTAELHGVRELLARPDVRLVTLLGPGGIGKSRLAIEIASEVAASGRSVAFALLEAVTSPESVIVVLARALGVRDAATEGHLQDRVIAAVGDQDLLLVVDNMEHVLDATPAVVRLITETPRLQVLVTSRSPLRVRPEHVFEIGPLPVPPEGADAAAAPASDAVRLFVDRAVAVRPDFRLTSRNATAIGRICRALDGVPLAIELAAARIRSLSAEQVLERLDSALTLLVGGARDLPERQQALRSTIRWSADLLDEQARSALCTLSVFTGTFSLASAETVLAAVGIDDPFSAIEALVDASLVAASEQRGMAAFRMLSLVRAYGLESAAPAEHERATAAWLAAYRDLVDDAARVLRGADQLDMLARLEVEIENLASVERTLLTRRAFDDAAEYAWSLYVFLWIGGYLGVVREWMLELLAIVEREQLPLSPRTHAIAQYYNGAILFWQDPGADVVPILTESRDAFHATGDEDGAALAGASLALALLTRTPPDIAAAKEVLAASRAGFRTADDTWGQAMALVLLGRVELLAGAGDSALSRFEESLALATDQGERLGIVIAQNHRGWARFLSGDIAHAVDDFATGLDLSLALGHDEGIAYGLESFVGVRALEGDARGAGLLYGAARTLRIRKGILNPGAFELYMIPLQKLRESGLGDEFDRAAAEGRALTVAEALEHVRA</sequence>
<reference evidence="4 5" key="1">
    <citation type="submission" date="2020-05" db="EMBL/GenBank/DDBJ databases">
        <title>MicrobeNet Type strains.</title>
        <authorList>
            <person name="Nicholson A.C."/>
        </authorList>
    </citation>
    <scope>NUCLEOTIDE SEQUENCE [LARGE SCALE GENOMIC DNA]</scope>
    <source>
        <strain evidence="4 5">JCM 14282</strain>
    </source>
</reference>
<feature type="domain" description="Winged helix-turn-helix" evidence="3">
    <location>
        <begin position="435"/>
        <end position="503"/>
    </location>
</feature>
<dbReference type="InterPro" id="IPR058852">
    <property type="entry name" value="HTH_77"/>
</dbReference>
<name>A0A7Y2Q1F8_9MICO</name>
<dbReference type="RefSeq" id="WP_167038575.1">
    <property type="nucleotide sequence ID" value="NZ_BAAANA010000001.1"/>
</dbReference>
<feature type="domain" description="ORC1/DEAH AAA+ ATPase" evidence="2">
    <location>
        <begin position="203"/>
        <end position="298"/>
    </location>
</feature>
<dbReference type="GO" id="GO:0016887">
    <property type="term" value="F:ATP hydrolysis activity"/>
    <property type="evidence" value="ECO:0007669"/>
    <property type="project" value="InterPro"/>
</dbReference>
<proteinExistence type="predicted"/>
<dbReference type="Gene3D" id="3.40.50.300">
    <property type="entry name" value="P-loop containing nucleotide triphosphate hydrolases"/>
    <property type="match status" value="1"/>
</dbReference>
<dbReference type="Pfam" id="PF25872">
    <property type="entry name" value="HTH_77"/>
    <property type="match status" value="1"/>
</dbReference>
<comment type="caution">
    <text evidence="4">The sequence shown here is derived from an EMBL/GenBank/DDBJ whole genome shotgun (WGS) entry which is preliminary data.</text>
</comment>
<keyword evidence="5" id="KW-1185">Reference proteome</keyword>
<dbReference type="SUPFAM" id="SSF52540">
    <property type="entry name" value="P-loop containing nucleoside triphosphate hydrolases"/>
    <property type="match status" value="1"/>
</dbReference>
<dbReference type="InterPro" id="IPR025139">
    <property type="entry name" value="DUF4062"/>
</dbReference>
<feature type="domain" description="DUF4062" evidence="1">
    <location>
        <begin position="16"/>
        <end position="95"/>
    </location>
</feature>
<dbReference type="PRINTS" id="PR00364">
    <property type="entry name" value="DISEASERSIST"/>
</dbReference>
<organism evidence="4 5">
    <name type="scientific">Microbacterium ulmi</name>
    <dbReference type="NCBI Taxonomy" id="179095"/>
    <lineage>
        <taxon>Bacteria</taxon>
        <taxon>Bacillati</taxon>
        <taxon>Actinomycetota</taxon>
        <taxon>Actinomycetes</taxon>
        <taxon>Micrococcales</taxon>
        <taxon>Microbacteriaceae</taxon>
        <taxon>Microbacterium</taxon>
    </lineage>
</organism>
<dbReference type="InterPro" id="IPR027417">
    <property type="entry name" value="P-loop_NTPase"/>
</dbReference>
<dbReference type="PANTHER" id="PTHR47691">
    <property type="entry name" value="REGULATOR-RELATED"/>
    <property type="match status" value="1"/>
</dbReference>
<dbReference type="Gene3D" id="1.25.40.10">
    <property type="entry name" value="Tetratricopeptide repeat domain"/>
    <property type="match status" value="1"/>
</dbReference>
<evidence type="ECO:0000259" key="2">
    <source>
        <dbReference type="Pfam" id="PF13401"/>
    </source>
</evidence>
<dbReference type="EMBL" id="JABEMB010000014">
    <property type="protein sequence ID" value="NNH04287.1"/>
    <property type="molecule type" value="Genomic_DNA"/>
</dbReference>
<dbReference type="Pfam" id="PF13401">
    <property type="entry name" value="AAA_22"/>
    <property type="match status" value="1"/>
</dbReference>
<evidence type="ECO:0000259" key="1">
    <source>
        <dbReference type="Pfam" id="PF13271"/>
    </source>
</evidence>
<gene>
    <name evidence="4" type="ORF">HLA99_10545</name>
</gene>
<protein>
    <submittedName>
        <fullName evidence="4">DUF4062 domain-containing protein</fullName>
    </submittedName>
</protein>
<dbReference type="Pfam" id="PF13271">
    <property type="entry name" value="DUF4062"/>
    <property type="match status" value="1"/>
</dbReference>